<dbReference type="InterPro" id="IPR053842">
    <property type="entry name" value="NikA-like"/>
</dbReference>
<dbReference type="Proteomes" id="UP000028012">
    <property type="component" value="Unassembled WGS sequence"/>
</dbReference>
<comment type="caution">
    <text evidence="1">The sequence shown here is derived from an EMBL/GenBank/DDBJ whole genome shotgun (WGS) entry which is preliminary data.</text>
</comment>
<evidence type="ECO:0000313" key="2">
    <source>
        <dbReference type="Proteomes" id="UP000028012"/>
    </source>
</evidence>
<dbReference type="AlphaFoldDB" id="A0A098PWZ0"/>
<dbReference type="Pfam" id="PF21983">
    <property type="entry name" value="NikA-like"/>
    <property type="match status" value="1"/>
</dbReference>
<dbReference type="EMBL" id="JPHD02000206">
    <property type="protein sequence ID" value="KGE50222.1"/>
    <property type="molecule type" value="Genomic_DNA"/>
</dbReference>
<dbReference type="HOGENOM" id="CLU_153115_1_0_6"/>
<gene>
    <name evidence="1" type="ORF">GW15_0222500</name>
</gene>
<dbReference type="eggNOG" id="ENOG5033304">
    <property type="taxonomic scope" value="Bacteria"/>
</dbReference>
<accession>A0A098PWZ0</accession>
<proteinExistence type="predicted"/>
<protein>
    <submittedName>
        <fullName evidence="1">MobB mobilization protein</fullName>
    </submittedName>
</protein>
<reference evidence="1 2" key="1">
    <citation type="submission" date="2014-09" db="EMBL/GenBank/DDBJ databases">
        <title>A draft genome sequence for Xanthomonas axonopodis pv. vasculorum NCPPB 900.</title>
        <authorList>
            <person name="Harrison J."/>
            <person name="Studholme D.J."/>
        </authorList>
    </citation>
    <scope>NUCLEOTIDE SEQUENCE [LARGE SCALE GENOMIC DNA]</scope>
    <source>
        <strain evidence="1 2">NCPPB 900</strain>
    </source>
</reference>
<name>A0A098PWZ0_9XANT</name>
<evidence type="ECO:0000313" key="1">
    <source>
        <dbReference type="EMBL" id="KGE50222.1"/>
    </source>
</evidence>
<organism evidence="1 2">
    <name type="scientific">Xanthomonas axonopodis pv. vasculorum</name>
    <dbReference type="NCBI Taxonomy" id="325777"/>
    <lineage>
        <taxon>Bacteria</taxon>
        <taxon>Pseudomonadati</taxon>
        <taxon>Pseudomonadota</taxon>
        <taxon>Gammaproteobacteria</taxon>
        <taxon>Lysobacterales</taxon>
        <taxon>Lysobacteraceae</taxon>
        <taxon>Xanthomonas</taxon>
    </lineage>
</organism>
<dbReference type="GeneID" id="58005315"/>
<dbReference type="RefSeq" id="WP_042825445.1">
    <property type="nucleotide sequence ID" value="NZ_CP053650.1"/>
</dbReference>
<sequence>MPFAVKGAEALTEKIAVRLTPDEKARLRDDAEVAGLSVSELVRRRYFGRPIVANADMVMVRELRRIGGLLKHIHNTTDGVYSRETSQALVEITGHIKKLSQP</sequence>